<comment type="caution">
    <text evidence="2">The sequence shown here is derived from an EMBL/GenBank/DDBJ whole genome shotgun (WGS) entry which is preliminary data.</text>
</comment>
<dbReference type="InterPro" id="IPR051366">
    <property type="entry name" value="DEF8"/>
</dbReference>
<dbReference type="PANTHER" id="PTHR12326">
    <property type="entry name" value="PLECKSTRIN HOMOLOGY DOMAIN CONTAINING PROTEIN"/>
    <property type="match status" value="1"/>
</dbReference>
<reference evidence="2" key="2">
    <citation type="submission" date="2023-05" db="EMBL/GenBank/DDBJ databases">
        <authorList>
            <person name="Fouks B."/>
        </authorList>
    </citation>
    <scope>NUCLEOTIDE SEQUENCE</scope>
    <source>
        <strain evidence="2">Stay&amp;Tobe</strain>
        <tissue evidence="2">Testes</tissue>
    </source>
</reference>
<feature type="coiled-coil region" evidence="1">
    <location>
        <begin position="83"/>
        <end position="110"/>
    </location>
</feature>
<evidence type="ECO:0000256" key="1">
    <source>
        <dbReference type="SAM" id="Coils"/>
    </source>
</evidence>
<proteinExistence type="predicted"/>
<reference evidence="2" key="1">
    <citation type="journal article" date="2023" name="IScience">
        <title>Live-bearing cockroach genome reveals convergent evolutionary mechanisms linked to viviparity in insects and beyond.</title>
        <authorList>
            <person name="Fouks B."/>
            <person name="Harrison M.C."/>
            <person name="Mikhailova A.A."/>
            <person name="Marchal E."/>
            <person name="English S."/>
            <person name="Carruthers M."/>
            <person name="Jennings E.C."/>
            <person name="Chiamaka E.L."/>
            <person name="Frigard R.A."/>
            <person name="Pippel M."/>
            <person name="Attardo G.M."/>
            <person name="Benoit J.B."/>
            <person name="Bornberg-Bauer E."/>
            <person name="Tobe S.S."/>
        </authorList>
    </citation>
    <scope>NUCLEOTIDE SEQUENCE</scope>
    <source>
        <strain evidence="2">Stay&amp;Tobe</strain>
    </source>
</reference>
<evidence type="ECO:0000313" key="3">
    <source>
        <dbReference type="Proteomes" id="UP001233999"/>
    </source>
</evidence>
<feature type="non-terminal residue" evidence="2">
    <location>
        <position position="1"/>
    </location>
</feature>
<sequence>HLASRIRALVSTIGGNKGKSSSDYNTGNLYDTSEGKAVIPSSLVTAENYLTISEEGLSLSSVEELTRAVEQCKEMVLESAECSEDFRLRLQEAREALREEERNLLDRNLLPRPKHHCDRCCGVIWSVVHSMYLCYFVVYCKYSCHVKCLDKVCRVCAHVKVSENPSYISDICPEMGLSVQAYRCAECKAHITF</sequence>
<accession>A0AAD8ES53</accession>
<dbReference type="EMBL" id="JASPKZ010000545">
    <property type="protein sequence ID" value="KAJ9599757.1"/>
    <property type="molecule type" value="Genomic_DNA"/>
</dbReference>
<keyword evidence="3" id="KW-1185">Reference proteome</keyword>
<keyword evidence="1" id="KW-0175">Coiled coil</keyword>
<protein>
    <submittedName>
        <fullName evidence="2">Uncharacterized protein</fullName>
    </submittedName>
</protein>
<dbReference type="AlphaFoldDB" id="A0AAD8ES53"/>
<feature type="non-terminal residue" evidence="2">
    <location>
        <position position="193"/>
    </location>
</feature>
<organism evidence="2 3">
    <name type="scientific">Diploptera punctata</name>
    <name type="common">Pacific beetle cockroach</name>
    <dbReference type="NCBI Taxonomy" id="6984"/>
    <lineage>
        <taxon>Eukaryota</taxon>
        <taxon>Metazoa</taxon>
        <taxon>Ecdysozoa</taxon>
        <taxon>Arthropoda</taxon>
        <taxon>Hexapoda</taxon>
        <taxon>Insecta</taxon>
        <taxon>Pterygota</taxon>
        <taxon>Neoptera</taxon>
        <taxon>Polyneoptera</taxon>
        <taxon>Dictyoptera</taxon>
        <taxon>Blattodea</taxon>
        <taxon>Blaberoidea</taxon>
        <taxon>Blaberidae</taxon>
        <taxon>Diplopterinae</taxon>
        <taxon>Diploptera</taxon>
    </lineage>
</organism>
<name>A0AAD8ES53_DIPPU</name>
<dbReference type="Gene3D" id="3.30.60.20">
    <property type="match status" value="1"/>
</dbReference>
<dbReference type="Proteomes" id="UP001233999">
    <property type="component" value="Unassembled WGS sequence"/>
</dbReference>
<gene>
    <name evidence="2" type="ORF">L9F63_026393</name>
</gene>
<evidence type="ECO:0000313" key="2">
    <source>
        <dbReference type="EMBL" id="KAJ9599757.1"/>
    </source>
</evidence>
<dbReference type="PANTHER" id="PTHR12326:SF3">
    <property type="entry name" value="DIFFERENTIALLY EXPRESSED IN FDCP 8 HOMOLOG"/>
    <property type="match status" value="1"/>
</dbReference>